<accession>A0A2P5KDD0</accession>
<dbReference type="AlphaFoldDB" id="A0A2P5KDD0"/>
<proteinExistence type="predicted"/>
<organism evidence="1 2">
    <name type="scientific">Mycetohabitans endofungorum</name>
    <dbReference type="NCBI Taxonomy" id="417203"/>
    <lineage>
        <taxon>Bacteria</taxon>
        <taxon>Pseudomonadati</taxon>
        <taxon>Pseudomonadota</taxon>
        <taxon>Betaproteobacteria</taxon>
        <taxon>Burkholderiales</taxon>
        <taxon>Burkholderiaceae</taxon>
        <taxon>Mycetohabitans</taxon>
    </lineage>
</organism>
<dbReference type="Proteomes" id="UP000243096">
    <property type="component" value="Unassembled WGS sequence"/>
</dbReference>
<evidence type="ECO:0000313" key="1">
    <source>
        <dbReference type="EMBL" id="PPB84709.1"/>
    </source>
</evidence>
<sequence length="116" mass="12477">MGRTLRGDEAAGRVDGRHRCVKFGTMAPGTSRTGDEGRANIKMGEIMKVGSIVRSSHIAVPRDARGIVLRILGDMAMVAWFEGEPGQSKQLNTEPFFLTDLIETGEVARSAGAPLH</sequence>
<keyword evidence="2" id="KW-1185">Reference proteome</keyword>
<protein>
    <submittedName>
        <fullName evidence="1">Uncharacterized protein</fullName>
    </submittedName>
</protein>
<gene>
    <name evidence="1" type="ORF">B0O95_102108</name>
</gene>
<dbReference type="EMBL" id="PRDW01000002">
    <property type="protein sequence ID" value="PPB84709.1"/>
    <property type="molecule type" value="Genomic_DNA"/>
</dbReference>
<name>A0A2P5KDD0_9BURK</name>
<evidence type="ECO:0000313" key="2">
    <source>
        <dbReference type="Proteomes" id="UP000243096"/>
    </source>
</evidence>
<comment type="caution">
    <text evidence="1">The sequence shown here is derived from an EMBL/GenBank/DDBJ whole genome shotgun (WGS) entry which is preliminary data.</text>
</comment>
<reference evidence="1 2" key="1">
    <citation type="submission" date="2018-01" db="EMBL/GenBank/DDBJ databases">
        <title>Genomic Encyclopedia of Type Strains, Phase III (KMG-III): the genomes of soil and plant-associated and newly described type strains.</title>
        <authorList>
            <person name="Whitman W."/>
        </authorList>
    </citation>
    <scope>NUCLEOTIDE SEQUENCE [LARGE SCALE GENOMIC DNA]</scope>
    <source>
        <strain evidence="1 2">HKI456</strain>
    </source>
</reference>